<name>A0A142BTY3_9BACT</name>
<organism evidence="2">
    <name type="scientific">uncultured Nitrospirota bacterium</name>
    <dbReference type="NCBI Taxonomy" id="170969"/>
    <lineage>
        <taxon>Bacteria</taxon>
        <taxon>Pseudomonadati</taxon>
        <taxon>Nitrospirota</taxon>
        <taxon>environmental samples</taxon>
    </lineage>
</organism>
<reference evidence="2" key="1">
    <citation type="submission" date="2015-12" db="EMBL/GenBank/DDBJ databases">
        <authorList>
            <person name="Shamseldin A."/>
            <person name="Moawad H."/>
            <person name="Abd El-Rahim W.M."/>
            <person name="Sadowsky M.J."/>
        </authorList>
    </citation>
    <scope>NUCLEOTIDE SEQUENCE</scope>
</reference>
<evidence type="ECO:0000313" key="2">
    <source>
        <dbReference type="EMBL" id="AMP41571.1"/>
    </source>
</evidence>
<keyword evidence="1" id="KW-0175">Coiled coil</keyword>
<dbReference type="EMBL" id="KU221505">
    <property type="protein sequence ID" value="AMP41571.1"/>
    <property type="molecule type" value="Genomic_DNA"/>
</dbReference>
<feature type="coiled-coil region" evidence="1">
    <location>
        <begin position="102"/>
        <end position="195"/>
    </location>
</feature>
<sequence>MTPTDMTAKEMIDLSDTSKLTVMSNPDAEALEFPFENKTQRKNNAMMTTPLLSGIKGIEFLKETISTVDVEKTINDMFAIISNMEQQLNNVLSINALLDKDLRGSKEIISDLRREKLQAEKELQRITDETATREELQAEIEHLIDERNFAQSSIGDMKREIDTLKRKELLSRERVEELEGERTDLIREINYMELKYASSIETIGRLEKEIRTLRGERIVTFEKLKSLKKNAPVSDKITKAE</sequence>
<protein>
    <submittedName>
        <fullName evidence="2">Magnetosome protein Mad25</fullName>
    </submittedName>
</protein>
<dbReference type="AlphaFoldDB" id="A0A142BTY3"/>
<evidence type="ECO:0000256" key="1">
    <source>
        <dbReference type="SAM" id="Coils"/>
    </source>
</evidence>
<accession>A0A142BTY3</accession>
<proteinExistence type="predicted"/>
<dbReference type="Gene3D" id="1.10.287.1490">
    <property type="match status" value="1"/>
</dbReference>